<name>A0A396Z7R8_9LEPT</name>
<feature type="region of interest" description="Disordered" evidence="1">
    <location>
        <begin position="1"/>
        <end position="22"/>
    </location>
</feature>
<feature type="compositionally biased region" description="Polar residues" evidence="1">
    <location>
        <begin position="1"/>
        <end position="18"/>
    </location>
</feature>
<accession>A0A396Z7R8</accession>
<dbReference type="AlphaFoldDB" id="A0A396Z7R8"/>
<sequence length="66" mass="7566">MKNPVSVSKLQRRSSPTSFPKRIYKNPISGDLGSFPFLRIHCHREFSFKISKVQIGSIEKVGFKVE</sequence>
<organism evidence="2 3">
    <name type="scientific">Leptospira stimsonii</name>
    <dbReference type="NCBI Taxonomy" id="2202203"/>
    <lineage>
        <taxon>Bacteria</taxon>
        <taxon>Pseudomonadati</taxon>
        <taxon>Spirochaetota</taxon>
        <taxon>Spirochaetia</taxon>
        <taxon>Leptospirales</taxon>
        <taxon>Leptospiraceae</taxon>
        <taxon>Leptospira</taxon>
    </lineage>
</organism>
<evidence type="ECO:0000256" key="1">
    <source>
        <dbReference type="SAM" id="MobiDB-lite"/>
    </source>
</evidence>
<dbReference type="Proteomes" id="UP000265798">
    <property type="component" value="Unassembled WGS sequence"/>
</dbReference>
<evidence type="ECO:0000313" key="3">
    <source>
        <dbReference type="Proteomes" id="UP000265798"/>
    </source>
</evidence>
<evidence type="ECO:0000313" key="2">
    <source>
        <dbReference type="EMBL" id="RHX89716.1"/>
    </source>
</evidence>
<dbReference type="EMBL" id="QHCT01000003">
    <property type="protein sequence ID" value="RHX89716.1"/>
    <property type="molecule type" value="Genomic_DNA"/>
</dbReference>
<comment type="caution">
    <text evidence="2">The sequence shown here is derived from an EMBL/GenBank/DDBJ whole genome shotgun (WGS) entry which is preliminary data.</text>
</comment>
<proteinExistence type="predicted"/>
<gene>
    <name evidence="2" type="ORF">DLM75_12185</name>
</gene>
<protein>
    <submittedName>
        <fullName evidence="2">Uncharacterized protein</fullName>
    </submittedName>
</protein>
<reference evidence="3" key="1">
    <citation type="submission" date="2018-05" db="EMBL/GenBank/DDBJ databases">
        <title>Leptospira yasudae sp. nov. and Leptospira stimsonii sp. nov., two pathogenic species of the genus Leptospira isolated from environmental sources.</title>
        <authorList>
            <person name="Casanovas-Massana A."/>
            <person name="Hamond C."/>
            <person name="Santos L.A."/>
            <person name="Hacker K.P."/>
            <person name="Balassiano I."/>
            <person name="Medeiros M.A."/>
            <person name="Reis M.G."/>
            <person name="Ko A.I."/>
            <person name="Wunder E.A."/>
        </authorList>
    </citation>
    <scope>NUCLEOTIDE SEQUENCE [LARGE SCALE GENOMIC DNA]</scope>
    <source>
        <strain evidence="3">Yale</strain>
    </source>
</reference>